<gene>
    <name evidence="1" type="ORF">FHK87_20405</name>
</gene>
<dbReference type="OrthoDB" id="1442245at2"/>
<dbReference type="EMBL" id="VFWZ01000008">
    <property type="protein sequence ID" value="TPN82792.1"/>
    <property type="molecule type" value="Genomic_DNA"/>
</dbReference>
<dbReference type="AlphaFoldDB" id="A0A504J2Z5"/>
<organism evidence="1 2">
    <name type="scientific">Aquimarina algicola</name>
    <dbReference type="NCBI Taxonomy" id="2589995"/>
    <lineage>
        <taxon>Bacteria</taxon>
        <taxon>Pseudomonadati</taxon>
        <taxon>Bacteroidota</taxon>
        <taxon>Flavobacteriia</taxon>
        <taxon>Flavobacteriales</taxon>
        <taxon>Flavobacteriaceae</taxon>
        <taxon>Aquimarina</taxon>
    </lineage>
</organism>
<accession>A0A504J2Z5</accession>
<dbReference type="RefSeq" id="WP_140596055.1">
    <property type="nucleotide sequence ID" value="NZ_VFWZ01000008.1"/>
</dbReference>
<reference evidence="1 2" key="1">
    <citation type="submission" date="2019-06" db="EMBL/GenBank/DDBJ databases">
        <authorList>
            <person name="Meng X."/>
        </authorList>
    </citation>
    <scope>NUCLEOTIDE SEQUENCE [LARGE SCALE GENOMIC DNA]</scope>
    <source>
        <strain evidence="1 2">M625</strain>
    </source>
</reference>
<name>A0A504J2Z5_9FLAO</name>
<evidence type="ECO:0000313" key="1">
    <source>
        <dbReference type="EMBL" id="TPN82792.1"/>
    </source>
</evidence>
<proteinExistence type="predicted"/>
<dbReference type="Proteomes" id="UP000315540">
    <property type="component" value="Unassembled WGS sequence"/>
</dbReference>
<evidence type="ECO:0000313" key="2">
    <source>
        <dbReference type="Proteomes" id="UP000315540"/>
    </source>
</evidence>
<comment type="caution">
    <text evidence="1">The sequence shown here is derived from an EMBL/GenBank/DDBJ whole genome shotgun (WGS) entry which is preliminary data.</text>
</comment>
<keyword evidence="2" id="KW-1185">Reference proteome</keyword>
<protein>
    <submittedName>
        <fullName evidence="1">Uncharacterized protein</fullName>
    </submittedName>
</protein>
<sequence length="227" mass="26045">MKKTHNIIISISSLLLINFSCTKKCPDNVELNNFYLSEKSKKIFPYQNGQKELIFRDSIGNVLTFELDTSNKIFLSEKNWNEDCTLKDSTNKEIEVKAGIEWQTISLKPDSLINLSFNIFLKQEVEIDASNLEDIKEFDGINIYRANVSQMAIITDTKNSIFNKLPSEKVESITINGKTLNNVLKSRYTNSGDIYYDIEKGIVAINENQGGFEKEKFWVLDSIVFKK</sequence>